<dbReference type="AlphaFoldDB" id="A0A1D7UTE3"/>
<dbReference type="KEGG" id="laj:A0128_02770"/>
<feature type="transmembrane region" description="Helical" evidence="1">
    <location>
        <begin position="43"/>
        <end position="62"/>
    </location>
</feature>
<dbReference type="Proteomes" id="UP000094197">
    <property type="component" value="Chromosome 1"/>
</dbReference>
<gene>
    <name evidence="2" type="ORF">A0128_02770</name>
</gene>
<dbReference type="RefSeq" id="WP_069606129.1">
    <property type="nucleotide sequence ID" value="NZ_CP015217.1"/>
</dbReference>
<protein>
    <submittedName>
        <fullName evidence="2">Uncharacterized protein</fullName>
    </submittedName>
</protein>
<keyword evidence="1" id="KW-0812">Transmembrane</keyword>
<sequence>MNNHNSSPMKGEILKRKQNQDWVKQISSNVVRRDKRETRNKRIVGASLVLFLGLSAYVGFWFQDSILDSRDQDLLSIGVFEELEEAFNR</sequence>
<organism evidence="2 3">
    <name type="scientific">Leptospira tipperaryensis</name>
    <dbReference type="NCBI Taxonomy" id="2564040"/>
    <lineage>
        <taxon>Bacteria</taxon>
        <taxon>Pseudomonadati</taxon>
        <taxon>Spirochaetota</taxon>
        <taxon>Spirochaetia</taxon>
        <taxon>Leptospirales</taxon>
        <taxon>Leptospiraceae</taxon>
        <taxon>Leptospira</taxon>
    </lineage>
</organism>
<proteinExistence type="predicted"/>
<evidence type="ECO:0000256" key="1">
    <source>
        <dbReference type="SAM" id="Phobius"/>
    </source>
</evidence>
<keyword evidence="3" id="KW-1185">Reference proteome</keyword>
<dbReference type="EMBL" id="CP015217">
    <property type="protein sequence ID" value="AOP32882.1"/>
    <property type="molecule type" value="Genomic_DNA"/>
</dbReference>
<keyword evidence="1" id="KW-1133">Transmembrane helix</keyword>
<name>A0A1D7UTE3_9LEPT</name>
<evidence type="ECO:0000313" key="2">
    <source>
        <dbReference type="EMBL" id="AOP32882.1"/>
    </source>
</evidence>
<evidence type="ECO:0000313" key="3">
    <source>
        <dbReference type="Proteomes" id="UP000094197"/>
    </source>
</evidence>
<accession>A0A1D7UTE3</accession>
<reference evidence="2 3" key="1">
    <citation type="submission" date="2016-04" db="EMBL/GenBank/DDBJ databases">
        <title>Complete genome seqeunce of Leptospira alstonii serovar Room22.</title>
        <authorList>
            <person name="Nally J.E."/>
            <person name="Bayles D.O."/>
            <person name="Hurley D."/>
            <person name="Fanning S."/>
            <person name="McMahon B.J."/>
            <person name="Arent Z."/>
        </authorList>
    </citation>
    <scope>NUCLEOTIDE SEQUENCE [LARGE SCALE GENOMIC DNA]</scope>
    <source>
        <strain evidence="2 3">GWTS #1</strain>
    </source>
</reference>
<dbReference type="OrthoDB" id="332212at2"/>
<keyword evidence="1" id="KW-0472">Membrane</keyword>